<comment type="subunit">
    <text evidence="6">Heterooligomer composed of large and small subunits.</text>
</comment>
<keyword evidence="3 6" id="KW-0540">Nuclease</keyword>
<dbReference type="HAMAP" id="MF_00337">
    <property type="entry name" value="Exonuc_7_S"/>
    <property type="match status" value="1"/>
</dbReference>
<dbReference type="OrthoDB" id="9801128at2"/>
<dbReference type="InterPro" id="IPR037004">
    <property type="entry name" value="Exonuc_VII_ssu_sf"/>
</dbReference>
<evidence type="ECO:0000256" key="5">
    <source>
        <dbReference type="ARBA" id="ARBA00022839"/>
    </source>
</evidence>
<evidence type="ECO:0000256" key="1">
    <source>
        <dbReference type="ARBA" id="ARBA00009998"/>
    </source>
</evidence>
<dbReference type="GO" id="GO:0005829">
    <property type="term" value="C:cytosol"/>
    <property type="evidence" value="ECO:0007669"/>
    <property type="project" value="TreeGrafter"/>
</dbReference>
<keyword evidence="4 6" id="KW-0378">Hydrolase</keyword>
<keyword evidence="5 6" id="KW-0269">Exonuclease</keyword>
<comment type="function">
    <text evidence="6">Bidirectionally degrades single-stranded DNA into large acid-insoluble oligonucleotides, which are then degraded further into small acid-soluble oligonucleotides.</text>
</comment>
<comment type="subcellular location">
    <subcellularLocation>
        <location evidence="6">Cytoplasm</location>
    </subcellularLocation>
</comment>
<evidence type="ECO:0000256" key="4">
    <source>
        <dbReference type="ARBA" id="ARBA00022801"/>
    </source>
</evidence>
<proteinExistence type="inferred from homology"/>
<comment type="catalytic activity">
    <reaction evidence="6">
        <text>Exonucleolytic cleavage in either 5'- to 3'- or 3'- to 5'-direction to yield nucleoside 5'-phosphates.</text>
        <dbReference type="EC" id="3.1.11.6"/>
    </reaction>
</comment>
<dbReference type="GO" id="GO:0008855">
    <property type="term" value="F:exodeoxyribonuclease VII activity"/>
    <property type="evidence" value="ECO:0007669"/>
    <property type="project" value="UniProtKB-UniRule"/>
</dbReference>
<evidence type="ECO:0000313" key="7">
    <source>
        <dbReference type="EMBL" id="SUX25687.1"/>
    </source>
</evidence>
<dbReference type="SUPFAM" id="SSF116842">
    <property type="entry name" value="XseB-like"/>
    <property type="match status" value="1"/>
</dbReference>
<keyword evidence="8" id="KW-1185">Reference proteome</keyword>
<dbReference type="InterPro" id="IPR003761">
    <property type="entry name" value="Exonuc_VII_S"/>
</dbReference>
<dbReference type="Pfam" id="PF02609">
    <property type="entry name" value="Exonuc_VII_S"/>
    <property type="match status" value="1"/>
</dbReference>
<comment type="similarity">
    <text evidence="1 6">Belongs to the XseB family.</text>
</comment>
<reference evidence="7 8" key="1">
    <citation type="submission" date="2018-06" db="EMBL/GenBank/DDBJ databases">
        <authorList>
            <consortium name="Pathogen Informatics"/>
            <person name="Doyle S."/>
        </authorList>
    </citation>
    <scope>NUCLEOTIDE SEQUENCE [LARGE SCALE GENOMIC DNA]</scope>
    <source>
        <strain evidence="7 8">NCTC13294</strain>
    </source>
</reference>
<dbReference type="NCBIfam" id="TIGR01280">
    <property type="entry name" value="xseB"/>
    <property type="match status" value="1"/>
</dbReference>
<dbReference type="Proteomes" id="UP000254572">
    <property type="component" value="Unassembled WGS sequence"/>
</dbReference>
<evidence type="ECO:0000313" key="8">
    <source>
        <dbReference type="Proteomes" id="UP000254572"/>
    </source>
</evidence>
<sequence>MTYEERLAEIEALASKLEAGGLGFEASLNTYERSVVLLRECQQQLHDAEQRLQILGPLVEEGEENTIEENDEILLPYVENYDEDAGNE</sequence>
<protein>
    <recommendedName>
        <fullName evidence="6">Exodeoxyribonuclease 7 small subunit</fullName>
        <ecNumber evidence="6">3.1.11.6</ecNumber>
    </recommendedName>
    <alternativeName>
        <fullName evidence="6">Exodeoxyribonuclease VII small subunit</fullName>
        <shortName evidence="6">Exonuclease VII small subunit</shortName>
    </alternativeName>
</protein>
<dbReference type="Gene3D" id="1.10.287.1040">
    <property type="entry name" value="Exonuclease VII, small subunit"/>
    <property type="match status" value="1"/>
</dbReference>
<keyword evidence="2 6" id="KW-0963">Cytoplasm</keyword>
<dbReference type="PANTHER" id="PTHR34137:SF1">
    <property type="entry name" value="EXODEOXYRIBONUCLEASE 7 SMALL SUBUNIT"/>
    <property type="match status" value="1"/>
</dbReference>
<evidence type="ECO:0000256" key="3">
    <source>
        <dbReference type="ARBA" id="ARBA00022722"/>
    </source>
</evidence>
<organism evidence="7 8">
    <name type="scientific">Cardiobacterium valvarum</name>
    <dbReference type="NCBI Taxonomy" id="194702"/>
    <lineage>
        <taxon>Bacteria</taxon>
        <taxon>Pseudomonadati</taxon>
        <taxon>Pseudomonadota</taxon>
        <taxon>Gammaproteobacteria</taxon>
        <taxon>Cardiobacteriales</taxon>
        <taxon>Cardiobacteriaceae</taxon>
        <taxon>Cardiobacterium</taxon>
    </lineage>
</organism>
<dbReference type="EMBL" id="UFUW01000001">
    <property type="protein sequence ID" value="SUX25687.1"/>
    <property type="molecule type" value="Genomic_DNA"/>
</dbReference>
<dbReference type="PANTHER" id="PTHR34137">
    <property type="entry name" value="EXODEOXYRIBONUCLEASE 7 SMALL SUBUNIT"/>
    <property type="match status" value="1"/>
</dbReference>
<gene>
    <name evidence="6 7" type="primary">xseB</name>
    <name evidence="7" type="ORF">NCTC13294_02576</name>
</gene>
<dbReference type="AlphaFoldDB" id="A0A381EG07"/>
<evidence type="ECO:0000256" key="6">
    <source>
        <dbReference type="HAMAP-Rule" id="MF_00337"/>
    </source>
</evidence>
<dbReference type="RefSeq" id="WP_115612624.1">
    <property type="nucleotide sequence ID" value="NZ_JBHLZC010000001.1"/>
</dbReference>
<name>A0A381EG07_9GAMM</name>
<evidence type="ECO:0000256" key="2">
    <source>
        <dbReference type="ARBA" id="ARBA00022490"/>
    </source>
</evidence>
<dbReference type="GO" id="GO:0006308">
    <property type="term" value="P:DNA catabolic process"/>
    <property type="evidence" value="ECO:0007669"/>
    <property type="project" value="UniProtKB-UniRule"/>
</dbReference>
<dbReference type="EC" id="3.1.11.6" evidence="6"/>
<dbReference type="GO" id="GO:0009318">
    <property type="term" value="C:exodeoxyribonuclease VII complex"/>
    <property type="evidence" value="ECO:0007669"/>
    <property type="project" value="UniProtKB-UniRule"/>
</dbReference>
<accession>A0A381EG07</accession>